<dbReference type="FunFam" id="3.40.50.300:FF:000425">
    <property type="entry name" value="Probable ABC transporter, ATP-binding subunit"/>
    <property type="match status" value="1"/>
</dbReference>
<dbReference type="InterPro" id="IPR027417">
    <property type="entry name" value="P-loop_NTPase"/>
</dbReference>
<dbReference type="AlphaFoldDB" id="A0A233RJ58"/>
<keyword evidence="2" id="KW-0547">Nucleotide-binding</keyword>
<protein>
    <submittedName>
        <fullName evidence="5">ABC transporter ATP-binding protein</fullName>
    </submittedName>
</protein>
<dbReference type="SMART" id="SM00382">
    <property type="entry name" value="AAA"/>
    <property type="match status" value="1"/>
</dbReference>
<evidence type="ECO:0000256" key="2">
    <source>
        <dbReference type="ARBA" id="ARBA00022741"/>
    </source>
</evidence>
<evidence type="ECO:0000259" key="4">
    <source>
        <dbReference type="PROSITE" id="PS50893"/>
    </source>
</evidence>
<dbReference type="GO" id="GO:0022857">
    <property type="term" value="F:transmembrane transporter activity"/>
    <property type="evidence" value="ECO:0007669"/>
    <property type="project" value="InterPro"/>
</dbReference>
<evidence type="ECO:0000313" key="6">
    <source>
        <dbReference type="Proteomes" id="UP000242757"/>
    </source>
</evidence>
<dbReference type="RefSeq" id="WP_094200198.1">
    <property type="nucleotide sequence ID" value="NZ_NBIM01000001.1"/>
</dbReference>
<organism evidence="5 6">
    <name type="scientific">Oceanimonas doudoroffii</name>
    <dbReference type="NCBI Taxonomy" id="84158"/>
    <lineage>
        <taxon>Bacteria</taxon>
        <taxon>Pseudomonadati</taxon>
        <taxon>Pseudomonadota</taxon>
        <taxon>Gammaproteobacteria</taxon>
        <taxon>Aeromonadales</taxon>
        <taxon>Aeromonadaceae</taxon>
        <taxon>Oceanimonas</taxon>
    </lineage>
</organism>
<dbReference type="InterPro" id="IPR008995">
    <property type="entry name" value="Mo/tungstate-bd_C_term_dom"/>
</dbReference>
<dbReference type="PROSITE" id="PS50893">
    <property type="entry name" value="ABC_TRANSPORTER_2"/>
    <property type="match status" value="1"/>
</dbReference>
<gene>
    <name evidence="5" type="ORF">B6S08_08040</name>
</gene>
<dbReference type="GO" id="GO:0043190">
    <property type="term" value="C:ATP-binding cassette (ABC) transporter complex"/>
    <property type="evidence" value="ECO:0007669"/>
    <property type="project" value="InterPro"/>
</dbReference>
<comment type="caution">
    <text evidence="5">The sequence shown here is derived from an EMBL/GenBank/DDBJ whole genome shotgun (WGS) entry which is preliminary data.</text>
</comment>
<dbReference type="SUPFAM" id="SSF52540">
    <property type="entry name" value="P-loop containing nucleoside triphosphate hydrolases"/>
    <property type="match status" value="1"/>
</dbReference>
<keyword evidence="1" id="KW-0813">Transport</keyword>
<dbReference type="PROSITE" id="PS00211">
    <property type="entry name" value="ABC_TRANSPORTER_1"/>
    <property type="match status" value="1"/>
</dbReference>
<name>A0A233RJ58_9GAMM</name>
<evidence type="ECO:0000256" key="1">
    <source>
        <dbReference type="ARBA" id="ARBA00022448"/>
    </source>
</evidence>
<dbReference type="InterPro" id="IPR017871">
    <property type="entry name" value="ABC_transporter-like_CS"/>
</dbReference>
<sequence>MFYLEVAHLAKSFGDTHVFSDINFDIRRGELVTLLGPSGCGKSTLLRSLAGLASPDRGHIRVAGEDITHLKPQKRGIGMVFQSYALFPNLTVAGNIAFGLRTQKLANAEVRQRVAEAVALVGLEGRERHYPGQLSGGQRQRVALARALVVQPRILLLDEPLSALDAPIRKRLREQIRRIQQQLELTTVFVTHDQEEALTMSDRIFVMNKGSIVQADTAETVYTHPANDFVAGFMGSYNLLDPQQARALFGLHIQGRLAIRPESIYIREAGRDYGQMMTAPLPAQVEHHQLLGNVIRYRMRLEHATLDVDALNRGPASLLAAGTRVELLLPQHELKEVA</sequence>
<accession>A0A233RJ58</accession>
<keyword evidence="6" id="KW-1185">Reference proteome</keyword>
<dbReference type="GO" id="GO:0015697">
    <property type="term" value="P:quaternary ammonium group transport"/>
    <property type="evidence" value="ECO:0007669"/>
    <property type="project" value="UniProtKB-ARBA"/>
</dbReference>
<dbReference type="InterPro" id="IPR050093">
    <property type="entry name" value="ABC_SmlMolc_Importer"/>
</dbReference>
<evidence type="ECO:0000313" key="5">
    <source>
        <dbReference type="EMBL" id="OXY83424.1"/>
    </source>
</evidence>
<dbReference type="SUPFAM" id="SSF50331">
    <property type="entry name" value="MOP-like"/>
    <property type="match status" value="1"/>
</dbReference>
<dbReference type="GO" id="GO:0016887">
    <property type="term" value="F:ATP hydrolysis activity"/>
    <property type="evidence" value="ECO:0007669"/>
    <property type="project" value="InterPro"/>
</dbReference>
<dbReference type="GO" id="GO:0005524">
    <property type="term" value="F:ATP binding"/>
    <property type="evidence" value="ECO:0007669"/>
    <property type="project" value="UniProtKB-KW"/>
</dbReference>
<dbReference type="PANTHER" id="PTHR42781:SF4">
    <property type="entry name" value="SPERMIDINE_PUTRESCINE IMPORT ATP-BINDING PROTEIN POTA"/>
    <property type="match status" value="1"/>
</dbReference>
<keyword evidence="3 5" id="KW-0067">ATP-binding</keyword>
<dbReference type="InterPro" id="IPR013611">
    <property type="entry name" value="Transp-assoc_OB_typ2"/>
</dbReference>
<dbReference type="OrthoDB" id="9802264at2"/>
<dbReference type="Gene3D" id="3.40.50.300">
    <property type="entry name" value="P-loop containing nucleotide triphosphate hydrolases"/>
    <property type="match status" value="1"/>
</dbReference>
<dbReference type="Proteomes" id="UP000242757">
    <property type="component" value="Unassembled WGS sequence"/>
</dbReference>
<dbReference type="InterPro" id="IPR003439">
    <property type="entry name" value="ABC_transporter-like_ATP-bd"/>
</dbReference>
<dbReference type="EMBL" id="NBIM01000001">
    <property type="protein sequence ID" value="OXY83424.1"/>
    <property type="molecule type" value="Genomic_DNA"/>
</dbReference>
<reference evidence="5 6" key="1">
    <citation type="submission" date="2017-08" db="EMBL/GenBank/DDBJ databases">
        <title>A Genome Sequence of Oceanimonas doudoroffii ATCC 27123T.</title>
        <authorList>
            <person name="Brennan M.A."/>
            <person name="Maclea K.S."/>
            <person name="Mcclelland W.D."/>
            <person name="Trachtenberg A.M."/>
        </authorList>
    </citation>
    <scope>NUCLEOTIDE SEQUENCE [LARGE SCALE GENOMIC DNA]</scope>
    <source>
        <strain evidence="5 6">ATCC 27123</strain>
    </source>
</reference>
<dbReference type="InterPro" id="IPR003593">
    <property type="entry name" value="AAA+_ATPase"/>
</dbReference>
<feature type="domain" description="ABC transporter" evidence="4">
    <location>
        <begin position="4"/>
        <end position="234"/>
    </location>
</feature>
<evidence type="ECO:0000256" key="3">
    <source>
        <dbReference type="ARBA" id="ARBA00022840"/>
    </source>
</evidence>
<dbReference type="PANTHER" id="PTHR42781">
    <property type="entry name" value="SPERMIDINE/PUTRESCINE IMPORT ATP-BINDING PROTEIN POTA"/>
    <property type="match status" value="1"/>
</dbReference>
<dbReference type="Pfam" id="PF08402">
    <property type="entry name" value="TOBE_2"/>
    <property type="match status" value="1"/>
</dbReference>
<dbReference type="Pfam" id="PF00005">
    <property type="entry name" value="ABC_tran"/>
    <property type="match status" value="1"/>
</dbReference>
<proteinExistence type="predicted"/>